<gene>
    <name evidence="2" type="ORF">G6F50_017424</name>
</gene>
<dbReference type="Proteomes" id="UP000740926">
    <property type="component" value="Unassembled WGS sequence"/>
</dbReference>
<dbReference type="Gene3D" id="1.20.120.1530">
    <property type="match status" value="1"/>
</dbReference>
<evidence type="ECO:0000256" key="1">
    <source>
        <dbReference type="SAM" id="MobiDB-lite"/>
    </source>
</evidence>
<dbReference type="AlphaFoldDB" id="A0A9P6XQ26"/>
<evidence type="ECO:0000313" key="3">
    <source>
        <dbReference type="Proteomes" id="UP000740926"/>
    </source>
</evidence>
<organism evidence="2 3">
    <name type="scientific">Rhizopus delemar</name>
    <dbReference type="NCBI Taxonomy" id="936053"/>
    <lineage>
        <taxon>Eukaryota</taxon>
        <taxon>Fungi</taxon>
        <taxon>Fungi incertae sedis</taxon>
        <taxon>Mucoromycota</taxon>
        <taxon>Mucoromycotina</taxon>
        <taxon>Mucoromycetes</taxon>
        <taxon>Mucorales</taxon>
        <taxon>Mucorineae</taxon>
        <taxon>Rhizopodaceae</taxon>
        <taxon>Rhizopus</taxon>
    </lineage>
</organism>
<feature type="compositionally biased region" description="Basic and acidic residues" evidence="1">
    <location>
        <begin position="72"/>
        <end position="89"/>
    </location>
</feature>
<comment type="caution">
    <text evidence="2">The sequence shown here is derived from an EMBL/GenBank/DDBJ whole genome shotgun (WGS) entry which is preliminary data.</text>
</comment>
<dbReference type="EMBL" id="JAANIU010012791">
    <property type="protein sequence ID" value="KAG1530281.1"/>
    <property type="molecule type" value="Genomic_DNA"/>
</dbReference>
<protein>
    <submittedName>
        <fullName evidence="2">Uncharacterized protein</fullName>
    </submittedName>
</protein>
<reference evidence="2 3" key="1">
    <citation type="journal article" date="2020" name="Microb. Genom.">
        <title>Genetic diversity of clinical and environmental Mucorales isolates obtained from an investigation of mucormycosis cases among solid organ transplant recipients.</title>
        <authorList>
            <person name="Nguyen M.H."/>
            <person name="Kaul D."/>
            <person name="Muto C."/>
            <person name="Cheng S.J."/>
            <person name="Richter R.A."/>
            <person name="Bruno V.M."/>
            <person name="Liu G."/>
            <person name="Beyhan S."/>
            <person name="Sundermann A.J."/>
            <person name="Mounaud S."/>
            <person name="Pasculle A.W."/>
            <person name="Nierman W.C."/>
            <person name="Driscoll E."/>
            <person name="Cumbie R."/>
            <person name="Clancy C.J."/>
            <person name="Dupont C.L."/>
        </authorList>
    </citation>
    <scope>NUCLEOTIDE SEQUENCE [LARGE SCALE GENOMIC DNA]</scope>
    <source>
        <strain evidence="2 3">GL24</strain>
    </source>
</reference>
<feature type="region of interest" description="Disordered" evidence="1">
    <location>
        <begin position="72"/>
        <end position="111"/>
    </location>
</feature>
<sequence>MQQQLHAVIGGQREMARRHDAGELSYRIDASAFPGEYGLMVQETNALVGGHVQTLHDVLDVVQQYAVGDLSHDIARNPDQSRPHQRRDQAAGQRRRRRRFQPPWRRPALRS</sequence>
<proteinExistence type="predicted"/>
<accession>A0A9P6XQ26</accession>
<evidence type="ECO:0000313" key="2">
    <source>
        <dbReference type="EMBL" id="KAG1530281.1"/>
    </source>
</evidence>
<name>A0A9P6XQ26_9FUNG</name>
<keyword evidence="3" id="KW-1185">Reference proteome</keyword>